<accession>A0A080LXA5</accession>
<sequence length="98" mass="11387">MRTFIETRFPIARLSAESYKERKANNGQTFTRLGKWWGRKPLILVRASIIDMLMPASANPKMDREIFLKILAYSTANWTVIPRQTGHRFHGKLDSHLS</sequence>
<name>A0A080LXA5_9PROT</name>
<dbReference type="Pfam" id="PF06634">
    <property type="entry name" value="DUF1156"/>
    <property type="match status" value="1"/>
</dbReference>
<dbReference type="EMBL" id="JDVG02000386">
    <property type="protein sequence ID" value="KFB72460.1"/>
    <property type="molecule type" value="Genomic_DNA"/>
</dbReference>
<evidence type="ECO:0000313" key="2">
    <source>
        <dbReference type="EMBL" id="KFB72460.1"/>
    </source>
</evidence>
<evidence type="ECO:0000259" key="1">
    <source>
        <dbReference type="Pfam" id="PF06634"/>
    </source>
</evidence>
<organism evidence="2 3">
    <name type="scientific">Candidatus Accumulibacter phosphatis</name>
    <dbReference type="NCBI Taxonomy" id="327160"/>
    <lineage>
        <taxon>Bacteria</taxon>
        <taxon>Pseudomonadati</taxon>
        <taxon>Pseudomonadota</taxon>
        <taxon>Betaproteobacteria</taxon>
        <taxon>Candidatus Accumulibacter</taxon>
    </lineage>
</organism>
<reference evidence="2 3" key="1">
    <citation type="submission" date="2014-02" db="EMBL/GenBank/DDBJ databases">
        <title>Expanding our view of genomic diversity in Candidatus Accumulibacter clades.</title>
        <authorList>
            <person name="Skennerton C.T."/>
            <person name="Barr J.J."/>
            <person name="Slater F.R."/>
            <person name="Bond P.L."/>
            <person name="Tyson G.W."/>
        </authorList>
    </citation>
    <scope>NUCLEOTIDE SEQUENCE [LARGE SCALE GENOMIC DNA]</scope>
    <source>
        <strain evidence="3">BA-91</strain>
    </source>
</reference>
<proteinExistence type="predicted"/>
<dbReference type="AlphaFoldDB" id="A0A080LXA5"/>
<protein>
    <recommendedName>
        <fullName evidence="1">DUF1156 domain-containing protein</fullName>
    </recommendedName>
</protein>
<feature type="domain" description="DUF1156" evidence="1">
    <location>
        <begin position="9"/>
        <end position="70"/>
    </location>
</feature>
<comment type="caution">
    <text evidence="2">The sequence shown here is derived from an EMBL/GenBank/DDBJ whole genome shotgun (WGS) entry which is preliminary data.</text>
</comment>
<evidence type="ECO:0000313" key="3">
    <source>
        <dbReference type="Proteomes" id="UP000020077"/>
    </source>
</evidence>
<dbReference type="Proteomes" id="UP000020077">
    <property type="component" value="Unassembled WGS sequence"/>
</dbReference>
<gene>
    <name evidence="2" type="ORF">AW09_002341</name>
</gene>
<dbReference type="InterPro" id="IPR009537">
    <property type="entry name" value="DUF1156"/>
</dbReference>